<organism evidence="1 2">
    <name type="scientific">Paludibaculum fermentans</name>
    <dbReference type="NCBI Taxonomy" id="1473598"/>
    <lineage>
        <taxon>Bacteria</taxon>
        <taxon>Pseudomonadati</taxon>
        <taxon>Acidobacteriota</taxon>
        <taxon>Terriglobia</taxon>
        <taxon>Bryobacterales</taxon>
        <taxon>Bryobacteraceae</taxon>
        <taxon>Paludibaculum</taxon>
    </lineage>
</organism>
<dbReference type="KEGG" id="pfer:IRI77_22735"/>
<dbReference type="Proteomes" id="UP000593892">
    <property type="component" value="Chromosome"/>
</dbReference>
<proteinExistence type="predicted"/>
<reference evidence="1 2" key="1">
    <citation type="submission" date="2020-10" db="EMBL/GenBank/DDBJ databases">
        <title>Complete genome sequence of Paludibaculum fermentans P105T, a facultatively anaerobic acidobacterium capable of dissimilatory Fe(III) reduction.</title>
        <authorList>
            <person name="Dedysh S.N."/>
            <person name="Beletsky A.V."/>
            <person name="Kulichevskaya I.S."/>
            <person name="Mardanov A.V."/>
            <person name="Ravin N.V."/>
        </authorList>
    </citation>
    <scope>NUCLEOTIDE SEQUENCE [LARGE SCALE GENOMIC DNA]</scope>
    <source>
        <strain evidence="1 2">P105</strain>
    </source>
</reference>
<sequence>MNWKLPAVCLLCTLATAQPRDLARDLDNVARTATVMVDGDICLRIQTERSRGFMFKEDPKDPYLASDNYDVEHEAFTRTKKTLIRLSRLCPLACDVNLWLPLDASKSRVQVMIRNVHEMSSFWKWGVLHQPMPPEMKRVLDTGERVTVSGPGGKVSVLAPVRNSLDDIVALVEVVAQQRVDPQENVK</sequence>
<accession>A0A7S7NL72</accession>
<gene>
    <name evidence="1" type="ORF">IRI77_22735</name>
</gene>
<dbReference type="AlphaFoldDB" id="A0A7S7NL72"/>
<name>A0A7S7NL72_PALFE</name>
<dbReference type="EMBL" id="CP063849">
    <property type="protein sequence ID" value="QOY85633.1"/>
    <property type="molecule type" value="Genomic_DNA"/>
</dbReference>
<dbReference type="RefSeq" id="WP_194447303.1">
    <property type="nucleotide sequence ID" value="NZ_CP063849.1"/>
</dbReference>
<keyword evidence="2" id="KW-1185">Reference proteome</keyword>
<evidence type="ECO:0000313" key="1">
    <source>
        <dbReference type="EMBL" id="QOY85633.1"/>
    </source>
</evidence>
<protein>
    <submittedName>
        <fullName evidence="1">Uncharacterized protein</fullName>
    </submittedName>
</protein>
<evidence type="ECO:0000313" key="2">
    <source>
        <dbReference type="Proteomes" id="UP000593892"/>
    </source>
</evidence>